<evidence type="ECO:0000256" key="2">
    <source>
        <dbReference type="ARBA" id="ARBA00004123"/>
    </source>
</evidence>
<dbReference type="GO" id="GO:0005737">
    <property type="term" value="C:cytoplasm"/>
    <property type="evidence" value="ECO:0007669"/>
    <property type="project" value="UniProtKB-SubCell"/>
</dbReference>
<evidence type="ECO:0000256" key="7">
    <source>
        <dbReference type="ARBA" id="ARBA00023242"/>
    </source>
</evidence>
<feature type="domain" description="Restriction of telomere capping protein 4 C-terminal" evidence="8">
    <location>
        <begin position="67"/>
        <end position="179"/>
    </location>
</feature>
<keyword evidence="7" id="KW-0539">Nucleus</keyword>
<comment type="function">
    <text evidence="1">May be involved in a process influencing telomere capping.</text>
</comment>
<evidence type="ECO:0000256" key="3">
    <source>
        <dbReference type="ARBA" id="ARBA00004496"/>
    </source>
</evidence>
<organism evidence="9 10">
    <name type="scientific">Mycena metata</name>
    <dbReference type="NCBI Taxonomy" id="1033252"/>
    <lineage>
        <taxon>Eukaryota</taxon>
        <taxon>Fungi</taxon>
        <taxon>Dikarya</taxon>
        <taxon>Basidiomycota</taxon>
        <taxon>Agaricomycotina</taxon>
        <taxon>Agaricomycetes</taxon>
        <taxon>Agaricomycetidae</taxon>
        <taxon>Agaricales</taxon>
        <taxon>Marasmiineae</taxon>
        <taxon>Mycenaceae</taxon>
        <taxon>Mycena</taxon>
    </lineage>
</organism>
<dbReference type="InterPro" id="IPR028094">
    <property type="entry name" value="RTC4_C"/>
</dbReference>
<dbReference type="PANTHER" id="PTHR41391:SF1">
    <property type="entry name" value="RESTRICTION OF TELOMERE CAPPING PROTEIN 4"/>
    <property type="match status" value="1"/>
</dbReference>
<sequence>MLEAAERQTPTASIIAPLCAQHELEDLLLPMAIRNGWPQELDLPNIEHRLKAKKAFFEAFINNEEGIRDGNIFWMNAIAQLARPHGGALGGTFTTFHLTQPGYYGEQGTRKIHDTFYRLLQISPESADPLTPLQLMDLVLIPEAGVQLILDDFGNGMERATAIATMYESGKYGAQMFPAE</sequence>
<dbReference type="AlphaFoldDB" id="A0AAD7MHE0"/>
<comment type="similarity">
    <text evidence="4">Belongs to the RTC4 family.</text>
</comment>
<comment type="caution">
    <text evidence="9">The sequence shown here is derived from an EMBL/GenBank/DDBJ whole genome shotgun (WGS) entry which is preliminary data.</text>
</comment>
<accession>A0AAD7MHE0</accession>
<evidence type="ECO:0000256" key="5">
    <source>
        <dbReference type="ARBA" id="ARBA00015162"/>
    </source>
</evidence>
<evidence type="ECO:0000313" key="10">
    <source>
        <dbReference type="Proteomes" id="UP001215598"/>
    </source>
</evidence>
<evidence type="ECO:0000256" key="6">
    <source>
        <dbReference type="ARBA" id="ARBA00022490"/>
    </source>
</evidence>
<keyword evidence="6" id="KW-0963">Cytoplasm</keyword>
<dbReference type="SMART" id="SM01312">
    <property type="entry name" value="RTC4"/>
    <property type="match status" value="1"/>
</dbReference>
<evidence type="ECO:0000256" key="4">
    <source>
        <dbReference type="ARBA" id="ARBA00009461"/>
    </source>
</evidence>
<dbReference type="InterPro" id="IPR039024">
    <property type="entry name" value="RTC4"/>
</dbReference>
<evidence type="ECO:0000259" key="8">
    <source>
        <dbReference type="SMART" id="SM01312"/>
    </source>
</evidence>
<dbReference type="Pfam" id="PF14474">
    <property type="entry name" value="RTC4"/>
    <property type="match status" value="1"/>
</dbReference>
<evidence type="ECO:0000256" key="1">
    <source>
        <dbReference type="ARBA" id="ARBA00002738"/>
    </source>
</evidence>
<reference evidence="9" key="1">
    <citation type="submission" date="2023-03" db="EMBL/GenBank/DDBJ databases">
        <title>Massive genome expansion in bonnet fungi (Mycena s.s.) driven by repeated elements and novel gene families across ecological guilds.</title>
        <authorList>
            <consortium name="Lawrence Berkeley National Laboratory"/>
            <person name="Harder C.B."/>
            <person name="Miyauchi S."/>
            <person name="Viragh M."/>
            <person name="Kuo A."/>
            <person name="Thoen E."/>
            <person name="Andreopoulos B."/>
            <person name="Lu D."/>
            <person name="Skrede I."/>
            <person name="Drula E."/>
            <person name="Henrissat B."/>
            <person name="Morin E."/>
            <person name="Kohler A."/>
            <person name="Barry K."/>
            <person name="LaButti K."/>
            <person name="Morin E."/>
            <person name="Salamov A."/>
            <person name="Lipzen A."/>
            <person name="Mereny Z."/>
            <person name="Hegedus B."/>
            <person name="Baldrian P."/>
            <person name="Stursova M."/>
            <person name="Weitz H."/>
            <person name="Taylor A."/>
            <person name="Grigoriev I.V."/>
            <person name="Nagy L.G."/>
            <person name="Martin F."/>
            <person name="Kauserud H."/>
        </authorList>
    </citation>
    <scope>NUCLEOTIDE SEQUENCE</scope>
    <source>
        <strain evidence="9">CBHHK182m</strain>
    </source>
</reference>
<dbReference type="EMBL" id="JARKIB010000283">
    <property type="protein sequence ID" value="KAJ7716997.1"/>
    <property type="molecule type" value="Genomic_DNA"/>
</dbReference>
<proteinExistence type="inferred from homology"/>
<comment type="subcellular location">
    <subcellularLocation>
        <location evidence="3">Cytoplasm</location>
    </subcellularLocation>
    <subcellularLocation>
        <location evidence="2">Nucleus</location>
    </subcellularLocation>
</comment>
<dbReference type="GO" id="GO:0005634">
    <property type="term" value="C:nucleus"/>
    <property type="evidence" value="ECO:0007669"/>
    <property type="project" value="UniProtKB-SubCell"/>
</dbReference>
<evidence type="ECO:0000313" key="9">
    <source>
        <dbReference type="EMBL" id="KAJ7716997.1"/>
    </source>
</evidence>
<name>A0AAD7MHE0_9AGAR</name>
<protein>
    <recommendedName>
        <fullName evidence="5">Restriction of telomere capping protein 4</fullName>
    </recommendedName>
</protein>
<dbReference type="Proteomes" id="UP001215598">
    <property type="component" value="Unassembled WGS sequence"/>
</dbReference>
<keyword evidence="10" id="KW-1185">Reference proteome</keyword>
<dbReference type="PANTHER" id="PTHR41391">
    <property type="entry name" value="RESTRICTION OF TELOMERE CAPPING PROTEIN 4"/>
    <property type="match status" value="1"/>
</dbReference>
<gene>
    <name evidence="9" type="ORF">B0H16DRAFT_1338378</name>
</gene>